<feature type="signal peptide" evidence="1">
    <location>
        <begin position="1"/>
        <end position="23"/>
    </location>
</feature>
<evidence type="ECO:0000259" key="2">
    <source>
        <dbReference type="PROSITE" id="PS51704"/>
    </source>
</evidence>
<dbReference type="PROSITE" id="PS51704">
    <property type="entry name" value="GP_PDE"/>
    <property type="match status" value="1"/>
</dbReference>
<accession>A0A6L5BSE0</accession>
<dbReference type="EC" id="3.1.4.46" evidence="3"/>
<organism evidence="3 4">
    <name type="scientific">Pseudomonas frederiksbergensis</name>
    <dbReference type="NCBI Taxonomy" id="104087"/>
    <lineage>
        <taxon>Bacteria</taxon>
        <taxon>Pseudomonadati</taxon>
        <taxon>Pseudomonadota</taxon>
        <taxon>Gammaproteobacteria</taxon>
        <taxon>Pseudomonadales</taxon>
        <taxon>Pseudomonadaceae</taxon>
        <taxon>Pseudomonas</taxon>
    </lineage>
</organism>
<reference evidence="3 4" key="1">
    <citation type="submission" date="2019-12" db="EMBL/GenBank/DDBJ databases">
        <title>Endophytic bacteria associated with Panax ginseng seedlings.</title>
        <authorList>
            <person name="Park J.M."/>
            <person name="Shin R."/>
            <person name="Jo S.H."/>
        </authorList>
    </citation>
    <scope>NUCLEOTIDE SEQUENCE [LARGE SCALE GENOMIC DNA]</scope>
    <source>
        <strain evidence="3 4">PgKB32</strain>
    </source>
</reference>
<dbReference type="Proteomes" id="UP000475265">
    <property type="component" value="Unassembled WGS sequence"/>
</dbReference>
<dbReference type="EMBL" id="JAAAXX010000002">
    <property type="protein sequence ID" value="KAF2390672.1"/>
    <property type="molecule type" value="Genomic_DNA"/>
</dbReference>
<protein>
    <submittedName>
        <fullName evidence="3">Glycerophosphodiester phosphodiesterase</fullName>
        <ecNumber evidence="3">3.1.4.46</ecNumber>
    </submittedName>
</protein>
<dbReference type="RefSeq" id="WP_054044815.1">
    <property type="nucleotide sequence ID" value="NZ_JAAAXX010000002.1"/>
</dbReference>
<sequence length="375" mass="40970">MPVTFTKSALLLSLLLGLGQAQAAGQPSPTALATTLGIPHPAVIAHRGASFDAPESTAASYKLARDLGADYLEMDLQRSKDGVLFALHDNNLQRTTDVATKFPDRKDAPANQFTIGELKTLDAGSWFNAAYPDRARPSYVGLKILTLDEIIDIAESNPLHKPGLYIETKEPKQFPGIEHDLKEKLQDRGWLSPAGSKLAKSELAVGQGKGKVVLQTFEKSSLELLQKEMPKVPKILLLWVGEGSIEPKSKVTFAESGDKDKATYYAKQEPKDKAEFQQWVEYAKSQGAIGTGPSAALTKGGDQSYSDLVKPWMNQYTHDQGMLVHVYTIDDAVDYQKVMDAGVDGIFTNRASELLKFYKRPAAGTVAQLLQNNGY</sequence>
<dbReference type="InterPro" id="IPR017946">
    <property type="entry name" value="PLC-like_Pdiesterase_TIM-brl"/>
</dbReference>
<feature type="chain" id="PRO_5026651298" evidence="1">
    <location>
        <begin position="24"/>
        <end position="375"/>
    </location>
</feature>
<keyword evidence="3" id="KW-0378">Hydrolase</keyword>
<dbReference type="PANTHER" id="PTHR46211">
    <property type="entry name" value="GLYCEROPHOSPHORYL DIESTER PHOSPHODIESTERASE"/>
    <property type="match status" value="1"/>
</dbReference>
<dbReference type="InterPro" id="IPR030395">
    <property type="entry name" value="GP_PDE_dom"/>
</dbReference>
<keyword evidence="1" id="KW-0732">Signal</keyword>
<proteinExistence type="predicted"/>
<dbReference type="Gene3D" id="3.20.20.190">
    <property type="entry name" value="Phosphatidylinositol (PI) phosphodiesterase"/>
    <property type="match status" value="1"/>
</dbReference>
<name>A0A6L5BSE0_9PSED</name>
<dbReference type="PANTHER" id="PTHR46211:SF1">
    <property type="entry name" value="GLYCEROPHOSPHODIESTER PHOSPHODIESTERASE, CYTOPLASMIC"/>
    <property type="match status" value="1"/>
</dbReference>
<dbReference type="SUPFAM" id="SSF51695">
    <property type="entry name" value="PLC-like phosphodiesterases"/>
    <property type="match status" value="1"/>
</dbReference>
<dbReference type="CDD" id="cd08601">
    <property type="entry name" value="GDPD_SaGlpQ_like"/>
    <property type="match status" value="1"/>
</dbReference>
<feature type="domain" description="GP-PDE" evidence="2">
    <location>
        <begin position="41"/>
        <end position="358"/>
    </location>
</feature>
<dbReference type="GO" id="GO:0008889">
    <property type="term" value="F:glycerophosphodiester phosphodiesterase activity"/>
    <property type="evidence" value="ECO:0007669"/>
    <property type="project" value="UniProtKB-EC"/>
</dbReference>
<gene>
    <name evidence="3" type="ORF">FX983_05134</name>
</gene>
<evidence type="ECO:0000313" key="4">
    <source>
        <dbReference type="Proteomes" id="UP000475265"/>
    </source>
</evidence>
<evidence type="ECO:0000313" key="3">
    <source>
        <dbReference type="EMBL" id="KAF2390672.1"/>
    </source>
</evidence>
<evidence type="ECO:0000256" key="1">
    <source>
        <dbReference type="SAM" id="SignalP"/>
    </source>
</evidence>
<dbReference type="AlphaFoldDB" id="A0A6L5BSE0"/>
<dbReference type="Pfam" id="PF03009">
    <property type="entry name" value="GDPD"/>
    <property type="match status" value="1"/>
</dbReference>
<dbReference type="GO" id="GO:0006629">
    <property type="term" value="P:lipid metabolic process"/>
    <property type="evidence" value="ECO:0007669"/>
    <property type="project" value="InterPro"/>
</dbReference>
<comment type="caution">
    <text evidence="3">The sequence shown here is derived from an EMBL/GenBank/DDBJ whole genome shotgun (WGS) entry which is preliminary data.</text>
</comment>